<organism evidence="2 3">
    <name type="scientific">Gibberella moniliformis (strain M3125 / FGSC 7600)</name>
    <name type="common">Maize ear and stalk rot fungus</name>
    <name type="synonym">Fusarium verticillioides</name>
    <dbReference type="NCBI Taxonomy" id="334819"/>
    <lineage>
        <taxon>Eukaryota</taxon>
        <taxon>Fungi</taxon>
        <taxon>Dikarya</taxon>
        <taxon>Ascomycota</taxon>
        <taxon>Pezizomycotina</taxon>
        <taxon>Sordariomycetes</taxon>
        <taxon>Hypocreomycetidae</taxon>
        <taxon>Hypocreales</taxon>
        <taxon>Nectriaceae</taxon>
        <taxon>Fusarium</taxon>
        <taxon>Fusarium fujikuroi species complex</taxon>
    </lineage>
</organism>
<feature type="region of interest" description="Disordered" evidence="1">
    <location>
        <begin position="72"/>
        <end position="110"/>
    </location>
</feature>
<dbReference type="EMBL" id="CM000578">
    <property type="protein sequence ID" value="EWG38109.1"/>
    <property type="molecule type" value="Genomic_DNA"/>
</dbReference>
<name>W7LRH5_GIBM7</name>
<proteinExistence type="predicted"/>
<sequence length="110" mass="12252">MMNEPAPSFFPICNNTERGRKTLLETFGLSSRYTNVTRPTRVKSSLPEPLRSVILTTTRRFEIFCDNDGGLRAGARGQGEGRRMGKCPAHDRAQKKKFEGGESIACSNSR</sequence>
<dbReference type="RefSeq" id="XP_018744300.1">
    <property type="nucleotide sequence ID" value="XM_018903851.1"/>
</dbReference>
<dbReference type="KEGG" id="fvr:FVEG_14839"/>
<dbReference type="VEuPathDB" id="FungiDB:FVEG_14839"/>
<accession>W7LRH5</accession>
<dbReference type="EMBL" id="DS022242">
    <property type="protein sequence ID" value="EWG38109.1"/>
    <property type="molecule type" value="Genomic_DNA"/>
</dbReference>
<reference evidence="2 3" key="1">
    <citation type="journal article" date="2010" name="Nature">
        <title>Comparative genomics reveals mobile pathogenicity chromosomes in Fusarium.</title>
        <authorList>
            <person name="Ma L.J."/>
            <person name="van der Does H.C."/>
            <person name="Borkovich K.A."/>
            <person name="Coleman J.J."/>
            <person name="Daboussi M.J."/>
            <person name="Di Pietro A."/>
            <person name="Dufresne M."/>
            <person name="Freitag M."/>
            <person name="Grabherr M."/>
            <person name="Henrissat B."/>
            <person name="Houterman P.M."/>
            <person name="Kang S."/>
            <person name="Shim W.B."/>
            <person name="Woloshuk C."/>
            <person name="Xie X."/>
            <person name="Xu J.R."/>
            <person name="Antoniw J."/>
            <person name="Baker S.E."/>
            <person name="Bluhm B.H."/>
            <person name="Breakspear A."/>
            <person name="Brown D.W."/>
            <person name="Butchko R.A."/>
            <person name="Chapman S."/>
            <person name="Coulson R."/>
            <person name="Coutinho P.M."/>
            <person name="Danchin E.G."/>
            <person name="Diener A."/>
            <person name="Gale L.R."/>
            <person name="Gardiner D.M."/>
            <person name="Goff S."/>
            <person name="Hammond-Kosack K.E."/>
            <person name="Hilburn K."/>
            <person name="Hua-Van A."/>
            <person name="Jonkers W."/>
            <person name="Kazan K."/>
            <person name="Kodira C.D."/>
            <person name="Koehrsen M."/>
            <person name="Kumar L."/>
            <person name="Lee Y.H."/>
            <person name="Li L."/>
            <person name="Manners J.M."/>
            <person name="Miranda-Saavedra D."/>
            <person name="Mukherjee M."/>
            <person name="Park G."/>
            <person name="Park J."/>
            <person name="Park S.Y."/>
            <person name="Proctor R.H."/>
            <person name="Regev A."/>
            <person name="Ruiz-Roldan M.C."/>
            <person name="Sain D."/>
            <person name="Sakthikumar S."/>
            <person name="Sykes S."/>
            <person name="Schwartz D.C."/>
            <person name="Turgeon B.G."/>
            <person name="Wapinski I."/>
            <person name="Yoder O."/>
            <person name="Young S."/>
            <person name="Zeng Q."/>
            <person name="Zhou S."/>
            <person name="Galagan J."/>
            <person name="Cuomo C.A."/>
            <person name="Kistler H.C."/>
            <person name="Rep M."/>
        </authorList>
    </citation>
    <scope>NUCLEOTIDE SEQUENCE [LARGE SCALE GENOMIC DNA]</scope>
    <source>
        <strain evidence="3">M3125 / FGSC 7600</strain>
    </source>
</reference>
<evidence type="ECO:0000313" key="2">
    <source>
        <dbReference type="EMBL" id="EWG38109.1"/>
    </source>
</evidence>
<protein>
    <submittedName>
        <fullName evidence="2">Uncharacterized protein</fullName>
    </submittedName>
</protein>
<gene>
    <name evidence="2" type="ORF">FVEG_14839</name>
</gene>
<evidence type="ECO:0000256" key="1">
    <source>
        <dbReference type="SAM" id="MobiDB-lite"/>
    </source>
</evidence>
<feature type="compositionally biased region" description="Basic and acidic residues" evidence="1">
    <location>
        <begin position="79"/>
        <end position="100"/>
    </location>
</feature>
<dbReference type="GeneID" id="30071715"/>
<dbReference type="AlphaFoldDB" id="W7LRH5"/>
<dbReference type="Proteomes" id="UP000009096">
    <property type="component" value="Chromosome 1"/>
</dbReference>
<keyword evidence="3" id="KW-1185">Reference proteome</keyword>
<evidence type="ECO:0000313" key="3">
    <source>
        <dbReference type="Proteomes" id="UP000009096"/>
    </source>
</evidence>